<evidence type="ECO:0000313" key="2">
    <source>
        <dbReference type="Proteomes" id="UP000830395"/>
    </source>
</evidence>
<proteinExistence type="predicted"/>
<keyword evidence="2" id="KW-1185">Reference proteome</keyword>
<dbReference type="EMBL" id="CM040989">
    <property type="protein sequence ID" value="MCJ8741040.1"/>
    <property type="molecule type" value="Genomic_DNA"/>
</dbReference>
<dbReference type="Proteomes" id="UP000830395">
    <property type="component" value="Chromosome 15"/>
</dbReference>
<gene>
    <name evidence="1" type="ORF">PDJAM_G00066100</name>
</gene>
<comment type="caution">
    <text evidence="1">The sequence shown here is derived from an EMBL/GenBank/DDBJ whole genome shotgun (WGS) entry which is preliminary data.</text>
</comment>
<evidence type="ECO:0000313" key="1">
    <source>
        <dbReference type="EMBL" id="MCJ8741040.1"/>
    </source>
</evidence>
<protein>
    <submittedName>
        <fullName evidence="1">Uncharacterized protein</fullName>
    </submittedName>
</protein>
<name>A0ACC5YYT7_9TELE</name>
<sequence length="1014" mass="114095">MDYKFPAQLFPHFYLNSRPNLDSKHDYGGWGSYGQLLETSRAPFQSGVEGEAPFLFQPQHKVDGEVWVPTEPIVTPLLPPNRDTKAFWGHAVSPDDFPEHMKYFYLHHCMDSFSVMGQLLGEHFSFGSKRHKDVTSMGKMKDFLRNLNYKKCELQYSHRVSRYHHLLGDIIPDVPTSLLAELLHEELIHQKELEHFQPATTGGALTYISNLECQNEAFLIYPSGEALNSINFHPVELEFSEDKPPAVNVADKPLVFNLDGTVRQASVAQIDDEAYLGLRSDHFCAAWVMKASNRPRPLEVVQLKEQATSLNVSPHVSGELVVASESGAAYLWIVGKGLQKIRDEKTNLFFNAKSPWRWCEFTAHPRVMVYADRTGAELTDIRSSDCRTLFRIGGTAACKSGERVVLGKYLAQSHSFHHLISTQFSAYLLDERMPCVPALKWEHMMESPPCFAHVVPALGQSNTSKILLGAQRAQETMLLQYSGGREWACQADGPIQKLYSPCESLKIRQLPHRQHKAEARLATHAAGLTATQNNGFLCVLQLTETGDIFYQMLRHFDPTDSEPHQSDLVEPASNNTDSAQQPQVSLEEDSDFERERHQRMLSQVEVVVSDGDLEGDSHTTDENQVRIPTEEGIKSESVPVLESSTHSAKSNCARPLRPAIPKMASRELKLIWKKWLESLLTKAVGRKCHLKHRKIKTSAIMQCKVEQRDKLEEDKFQRLRKDQAEMLKARKLLVHGVTYLPSLEVTPVPDGVDPDDWPDDLSQRISASWRDGWGNWWDEKLGLNRDAKLESLRRKRRQAKRAKARNRVALSSSFTSSISYQDDLSGWSSATSQYLGSDAESIYNSQSAPEDGAITDLDILSKSTFFRGGSRNTEGCTNVTEPIKTFLKSPQKTAKNSEQDKAMGTAQSPPMDIQQLPSQASTMESSSVLFSSSVASLKESRSDHPKPRWWQQQDYCSSPFGFSQEHGQNDEATTSVGLITSRSQPCSFLSPSRPLLRTSSQASQPQKKKSRMGF</sequence>
<accession>A0ACC5YYT7</accession>
<organism evidence="1 2">
    <name type="scientific">Pangasius djambal</name>
    <dbReference type="NCBI Taxonomy" id="1691987"/>
    <lineage>
        <taxon>Eukaryota</taxon>
        <taxon>Metazoa</taxon>
        <taxon>Chordata</taxon>
        <taxon>Craniata</taxon>
        <taxon>Vertebrata</taxon>
        <taxon>Euteleostomi</taxon>
        <taxon>Actinopterygii</taxon>
        <taxon>Neopterygii</taxon>
        <taxon>Teleostei</taxon>
        <taxon>Ostariophysi</taxon>
        <taxon>Siluriformes</taxon>
        <taxon>Pangasiidae</taxon>
        <taxon>Pangasius</taxon>
    </lineage>
</organism>
<reference evidence="1" key="1">
    <citation type="submission" date="2020-02" db="EMBL/GenBank/DDBJ databases">
        <title>Genome sequencing of the panga catfish, Pangasius djambal.</title>
        <authorList>
            <person name="Wen M."/>
            <person name="Zahm M."/>
            <person name="Roques C."/>
            <person name="Cabau C."/>
            <person name="Klopp C."/>
            <person name="Donnadieu C."/>
            <person name="Jouanno E."/>
            <person name="Avarre J.-C."/>
            <person name="Campet M."/>
            <person name="Ha T."/>
            <person name="Dugue R."/>
            <person name="Lampietro C."/>
            <person name="Louis A."/>
            <person name="Herpin A."/>
            <person name="Echchiki A."/>
            <person name="Berthelot C."/>
            <person name="Parey E."/>
            <person name="Roest-Crollius H."/>
            <person name="Braasch I."/>
            <person name="Postlethwait J.H."/>
            <person name="Bobe J."/>
            <person name="Montfort J."/>
            <person name="Bouchez O."/>
            <person name="Begum T."/>
            <person name="Schartl M."/>
            <person name="Gustiano R."/>
            <person name="Guiguen Y."/>
        </authorList>
    </citation>
    <scope>NUCLEOTIDE SEQUENCE</scope>
    <source>
        <strain evidence="1">Pdj_M5554</strain>
    </source>
</reference>